<organism evidence="2 3">
    <name type="scientific">Sulfitobacter aestuarii</name>
    <dbReference type="NCBI Taxonomy" id="2161676"/>
    <lineage>
        <taxon>Bacteria</taxon>
        <taxon>Pseudomonadati</taxon>
        <taxon>Pseudomonadota</taxon>
        <taxon>Alphaproteobacteria</taxon>
        <taxon>Rhodobacterales</taxon>
        <taxon>Roseobacteraceae</taxon>
        <taxon>Sulfitobacter</taxon>
    </lineage>
</organism>
<feature type="transmembrane region" description="Helical" evidence="1">
    <location>
        <begin position="77"/>
        <end position="98"/>
    </location>
</feature>
<sequence>MMDALLDTLSQTPLLDMAVAFLLLAGSFFTLVGSIGLIKLEAPMSRLHGPTKASTLGVGSLLLASIIYAFGRGEPSLHEVLVMAFLFVTAPITGNFIAKVHLHRYHKPEDLPALPEGQNWAACAKEEEENRLDRDRV</sequence>
<evidence type="ECO:0000313" key="3">
    <source>
        <dbReference type="Proteomes" id="UP001597474"/>
    </source>
</evidence>
<keyword evidence="1" id="KW-0472">Membrane</keyword>
<dbReference type="RefSeq" id="WP_386374682.1">
    <property type="nucleotide sequence ID" value="NZ_JBHUMP010000009.1"/>
</dbReference>
<proteinExistence type="predicted"/>
<gene>
    <name evidence="2" type="ORF">ACFSUD_11920</name>
</gene>
<dbReference type="InterPro" id="IPR005133">
    <property type="entry name" value="PhaG_MnhG_YufB"/>
</dbReference>
<dbReference type="PANTHER" id="PTHR34703">
    <property type="entry name" value="ANTIPORTER SUBUNIT MNHG2-RELATED"/>
    <property type="match status" value="1"/>
</dbReference>
<keyword evidence="1" id="KW-0812">Transmembrane</keyword>
<evidence type="ECO:0000256" key="1">
    <source>
        <dbReference type="SAM" id="Phobius"/>
    </source>
</evidence>
<name>A0ABW5U364_9RHOB</name>
<protein>
    <submittedName>
        <fullName evidence="2">Na+/H+ antiporter subunit G</fullName>
    </submittedName>
</protein>
<reference evidence="3" key="1">
    <citation type="journal article" date="2019" name="Int. J. Syst. Evol. Microbiol.">
        <title>The Global Catalogue of Microorganisms (GCM) 10K type strain sequencing project: providing services to taxonomists for standard genome sequencing and annotation.</title>
        <authorList>
            <consortium name="The Broad Institute Genomics Platform"/>
            <consortium name="The Broad Institute Genome Sequencing Center for Infectious Disease"/>
            <person name="Wu L."/>
            <person name="Ma J."/>
        </authorList>
    </citation>
    <scope>NUCLEOTIDE SEQUENCE [LARGE SCALE GENOMIC DNA]</scope>
    <source>
        <strain evidence="3">TISTR 2562</strain>
    </source>
</reference>
<keyword evidence="1" id="KW-1133">Transmembrane helix</keyword>
<dbReference type="EMBL" id="JBHUMP010000009">
    <property type="protein sequence ID" value="MFD2740284.1"/>
    <property type="molecule type" value="Genomic_DNA"/>
</dbReference>
<dbReference type="Pfam" id="PF03334">
    <property type="entry name" value="PhaG_MnhG_YufB"/>
    <property type="match status" value="1"/>
</dbReference>
<dbReference type="Proteomes" id="UP001597474">
    <property type="component" value="Unassembled WGS sequence"/>
</dbReference>
<comment type="caution">
    <text evidence="2">The sequence shown here is derived from an EMBL/GenBank/DDBJ whole genome shotgun (WGS) entry which is preliminary data.</text>
</comment>
<accession>A0ABW5U364</accession>
<keyword evidence="3" id="KW-1185">Reference proteome</keyword>
<feature type="transmembrane region" description="Helical" evidence="1">
    <location>
        <begin position="20"/>
        <end position="40"/>
    </location>
</feature>
<dbReference type="PANTHER" id="PTHR34703:SF1">
    <property type="entry name" value="ANTIPORTER SUBUNIT MNHG2-RELATED"/>
    <property type="match status" value="1"/>
</dbReference>
<dbReference type="NCBIfam" id="NF009316">
    <property type="entry name" value="PRK12674.1-5"/>
    <property type="match status" value="1"/>
</dbReference>
<feature type="transmembrane region" description="Helical" evidence="1">
    <location>
        <begin position="52"/>
        <end position="71"/>
    </location>
</feature>
<evidence type="ECO:0000313" key="2">
    <source>
        <dbReference type="EMBL" id="MFD2740284.1"/>
    </source>
</evidence>